<reference evidence="1 2" key="2">
    <citation type="submission" date="2020-02" db="EMBL/GenBank/DDBJ databases">
        <title>Candidatus Galacturonibacter soehngenii shows hetero-acetogenic catabolism of galacturonic acid but lacks a canonical carbon monoxide dehydrogenase/acetyl-CoA synthase complex.</title>
        <authorList>
            <person name="Diender M."/>
            <person name="Stouten G.R."/>
            <person name="Petersen J.F."/>
            <person name="Nielsen P.H."/>
            <person name="Dueholm M.S."/>
            <person name="Pronk J.T."/>
            <person name="Van Loosdrecht M.C.M."/>
        </authorList>
    </citation>
    <scope>NUCLEOTIDE SEQUENCE [LARGE SCALE GENOMIC DNA]</scope>
    <source>
        <strain evidence="1">GalUA</strain>
    </source>
</reference>
<comment type="caution">
    <text evidence="1">The sequence shown here is derived from an EMBL/GenBank/DDBJ whole genome shotgun (WGS) entry which is preliminary data.</text>
</comment>
<protein>
    <submittedName>
        <fullName evidence="1">YkgJ family cysteine cluster protein</fullName>
    </submittedName>
</protein>
<dbReference type="OrthoDB" id="9810361at2"/>
<proteinExistence type="predicted"/>
<dbReference type="PANTHER" id="PTHR35866:SF1">
    <property type="entry name" value="YKGJ FAMILY CYSTEINE CLUSTER PROTEIN"/>
    <property type="match status" value="1"/>
</dbReference>
<organism evidence="1 2">
    <name type="scientific">Candidatus Galacturonatibacter soehngenii</name>
    <dbReference type="NCBI Taxonomy" id="2307010"/>
    <lineage>
        <taxon>Bacteria</taxon>
        <taxon>Bacillati</taxon>
        <taxon>Bacillota</taxon>
        <taxon>Clostridia</taxon>
        <taxon>Lachnospirales</taxon>
        <taxon>Lachnospiraceae</taxon>
        <taxon>Candidatus Galacturonatibacter</taxon>
    </lineage>
</organism>
<sequence>MKRNVALHEISDGKLYGANDMVKANCNGCKGCYDCCQGMGNSIILDPFDINRLSTALKKPFEALMAEHIELSVVDGIILPNLKMVGTKERCSFLNEEGRCSIHAHRPGVCRLFPLGRYYENNSFHYFLQVHECSMPNKTKVKVSKWIDVNHLKDYEAYVKDWHYFLNAVEDKIKECKDDTWIKNINMYLLHVFFMKNYDPNQDFYSQFYERLGEAKKKIEHE</sequence>
<dbReference type="Proteomes" id="UP000461768">
    <property type="component" value="Unassembled WGS sequence"/>
</dbReference>
<name>A0A7V7QKK4_9FIRM</name>
<evidence type="ECO:0000313" key="1">
    <source>
        <dbReference type="EMBL" id="KAB1438352.1"/>
    </source>
</evidence>
<dbReference type="Pfam" id="PF03692">
    <property type="entry name" value="CxxCxxCC"/>
    <property type="match status" value="1"/>
</dbReference>
<dbReference type="AlphaFoldDB" id="A0A7V7QKK4"/>
<dbReference type="RefSeq" id="WP_151145657.1">
    <property type="nucleotide sequence ID" value="NZ_WAGX01000005.1"/>
</dbReference>
<accession>A0A7V7QKK4</accession>
<keyword evidence="2" id="KW-1185">Reference proteome</keyword>
<reference evidence="1 2" key="1">
    <citation type="submission" date="2019-09" db="EMBL/GenBank/DDBJ databases">
        <authorList>
            <person name="Valk L.C."/>
        </authorList>
    </citation>
    <scope>NUCLEOTIDE SEQUENCE [LARGE SCALE GENOMIC DNA]</scope>
    <source>
        <strain evidence="1">GalUA</strain>
    </source>
</reference>
<gene>
    <name evidence="1" type="ORF">F7O84_12455</name>
</gene>
<dbReference type="PANTHER" id="PTHR35866">
    <property type="entry name" value="PUTATIVE-RELATED"/>
    <property type="match status" value="1"/>
</dbReference>
<dbReference type="InterPro" id="IPR005358">
    <property type="entry name" value="Puta_zinc/iron-chelating_dom"/>
</dbReference>
<dbReference type="EMBL" id="WAGX01000005">
    <property type="protein sequence ID" value="KAB1438352.1"/>
    <property type="molecule type" value="Genomic_DNA"/>
</dbReference>
<evidence type="ECO:0000313" key="2">
    <source>
        <dbReference type="Proteomes" id="UP000461768"/>
    </source>
</evidence>